<proteinExistence type="predicted"/>
<evidence type="ECO:0000313" key="2">
    <source>
        <dbReference type="Proteomes" id="UP000281393"/>
    </source>
</evidence>
<reference evidence="1 2" key="1">
    <citation type="submission" date="2018-12" db="EMBL/GenBank/DDBJ databases">
        <authorList>
            <consortium name="Pathogen Informatics"/>
        </authorList>
    </citation>
    <scope>NUCLEOTIDE SEQUENCE [LARGE SCALE GENOMIC DNA]</scope>
    <source>
        <strain evidence="1 2">NCTC7102</strain>
    </source>
</reference>
<name>A0A447JHL1_SALET</name>
<organism evidence="1 2">
    <name type="scientific">Salmonella enterica subsp. enterica serovar Daytona</name>
    <dbReference type="NCBI Taxonomy" id="1962639"/>
    <lineage>
        <taxon>Bacteria</taxon>
        <taxon>Pseudomonadati</taxon>
        <taxon>Pseudomonadota</taxon>
        <taxon>Gammaproteobacteria</taxon>
        <taxon>Enterobacterales</taxon>
        <taxon>Enterobacteriaceae</taxon>
        <taxon>Salmonella</taxon>
    </lineage>
</organism>
<accession>A0A447JHL1</accession>
<protein>
    <submittedName>
        <fullName evidence="1">Cysteine desulfurase activator complex subunit SufD</fullName>
    </submittedName>
</protein>
<dbReference type="Proteomes" id="UP000281393">
    <property type="component" value="Chromosome"/>
</dbReference>
<evidence type="ECO:0000313" key="1">
    <source>
        <dbReference type="EMBL" id="VDY41618.1"/>
    </source>
</evidence>
<dbReference type="AlphaFoldDB" id="A0A447JHL1"/>
<gene>
    <name evidence="1" type="primary">sufD_3</name>
    <name evidence="1" type="ORF">NCTC7102_02823</name>
</gene>
<sequence>MILYAFAAELTEAIHDSALKQQVLARIGQRLPGGLV</sequence>
<dbReference type="EMBL" id="LR133909">
    <property type="protein sequence ID" value="VDY41618.1"/>
    <property type="molecule type" value="Genomic_DNA"/>
</dbReference>